<evidence type="ECO:0000256" key="2">
    <source>
        <dbReference type="SAM" id="SignalP"/>
    </source>
</evidence>
<evidence type="ECO:0000313" key="3">
    <source>
        <dbReference type="EMBL" id="UFZ01848.1"/>
    </source>
</evidence>
<feature type="chain" id="PRO_5045699992" evidence="2">
    <location>
        <begin position="27"/>
        <end position="128"/>
    </location>
</feature>
<reference evidence="3" key="1">
    <citation type="journal article" date="2024" name="Antonie Van Leeuwenhoek">
        <title>Bradyrhizobium ontarionense sp. nov., a novel bacterial symbiont isolated from Aeschynomene indica (Indian jointvetch), harbours photosynthesis, nitrogen fixation and nitrous oxide (N2O) reductase genes.</title>
        <authorList>
            <person name="Bromfield E.S.P."/>
            <person name="Cloutier S."/>
        </authorList>
    </citation>
    <scope>NUCLEOTIDE SEQUENCE</scope>
    <source>
        <strain evidence="3">A19</strain>
    </source>
</reference>
<sequence>MDGWMRGLMVASCLALSSGLPSGAAAEDVEGAEPADQLSPDSVISREAWTQKVRQARERAEQARREAAAQPREEAPLPPSRERLATDRVLRDETLQAGDVVATESGLFLVRGRAAGGELILQPLPRRP</sequence>
<feature type="compositionally biased region" description="Basic and acidic residues" evidence="1">
    <location>
        <begin position="55"/>
        <end position="86"/>
    </location>
</feature>
<keyword evidence="4" id="KW-1185">Reference proteome</keyword>
<dbReference type="Proteomes" id="UP001431010">
    <property type="component" value="Chromosome"/>
</dbReference>
<feature type="signal peptide" evidence="2">
    <location>
        <begin position="1"/>
        <end position="26"/>
    </location>
</feature>
<proteinExistence type="predicted"/>
<accession>A0ABY3R528</accession>
<evidence type="ECO:0000313" key="4">
    <source>
        <dbReference type="Proteomes" id="UP001431010"/>
    </source>
</evidence>
<dbReference type="RefSeq" id="WP_231317641.1">
    <property type="nucleotide sequence ID" value="NZ_CP088156.1"/>
</dbReference>
<keyword evidence="2" id="KW-0732">Signal</keyword>
<dbReference type="EMBL" id="CP088156">
    <property type="protein sequence ID" value="UFZ01848.1"/>
    <property type="molecule type" value="Genomic_DNA"/>
</dbReference>
<organism evidence="3 4">
    <name type="scientific">Bradyrhizobium ontarionense</name>
    <dbReference type="NCBI Taxonomy" id="2898149"/>
    <lineage>
        <taxon>Bacteria</taxon>
        <taxon>Pseudomonadati</taxon>
        <taxon>Pseudomonadota</taxon>
        <taxon>Alphaproteobacteria</taxon>
        <taxon>Hyphomicrobiales</taxon>
        <taxon>Nitrobacteraceae</taxon>
        <taxon>Bradyrhizobium</taxon>
    </lineage>
</organism>
<name>A0ABY3R528_9BRAD</name>
<feature type="region of interest" description="Disordered" evidence="1">
    <location>
        <begin position="21"/>
        <end position="86"/>
    </location>
</feature>
<evidence type="ECO:0000256" key="1">
    <source>
        <dbReference type="SAM" id="MobiDB-lite"/>
    </source>
</evidence>
<protein>
    <submittedName>
        <fullName evidence="3">Uncharacterized protein</fullName>
    </submittedName>
</protein>
<gene>
    <name evidence="3" type="ORF">LQG66_21290</name>
</gene>